<dbReference type="InterPro" id="IPR038275">
    <property type="entry name" value="Nuf2_N_sf"/>
</dbReference>
<evidence type="ECO:0000256" key="4">
    <source>
        <dbReference type="ARBA" id="ARBA00022454"/>
    </source>
</evidence>
<dbReference type="GO" id="GO:0008017">
    <property type="term" value="F:microtubule binding"/>
    <property type="evidence" value="ECO:0007669"/>
    <property type="project" value="Ensembl"/>
</dbReference>
<evidence type="ECO:0000256" key="8">
    <source>
        <dbReference type="ARBA" id="ARBA00023054"/>
    </source>
</evidence>
<evidence type="ECO:0000256" key="14">
    <source>
        <dbReference type="ARBA" id="ARBA00079771"/>
    </source>
</evidence>
<dbReference type="InParanoid" id="A0A6I8NJ12"/>
<dbReference type="GO" id="GO:0051383">
    <property type="term" value="P:kinetochore organization"/>
    <property type="evidence" value="ECO:0000318"/>
    <property type="project" value="GO_Central"/>
</dbReference>
<dbReference type="GO" id="GO:0005829">
    <property type="term" value="C:cytosol"/>
    <property type="evidence" value="ECO:0007669"/>
    <property type="project" value="Ensembl"/>
</dbReference>
<evidence type="ECO:0000259" key="17">
    <source>
        <dbReference type="Pfam" id="PF03800"/>
    </source>
</evidence>
<protein>
    <recommendedName>
        <fullName evidence="15">Kinetochore protein NUF2</fullName>
    </recommendedName>
    <alternativeName>
        <fullName evidence="14">Cell division cycle-associated protein 1</fullName>
    </alternativeName>
    <alternativeName>
        <fullName evidence="13">Kinetochore protein Nuf2</fullName>
    </alternativeName>
</protein>
<feature type="domain" description="Kinetochore protein Nuf2 N-terminal" evidence="17">
    <location>
        <begin position="14"/>
        <end position="154"/>
    </location>
</feature>
<evidence type="ECO:0000256" key="1">
    <source>
        <dbReference type="ARBA" id="ARBA00004123"/>
    </source>
</evidence>
<feature type="coiled-coil region" evidence="16">
    <location>
        <begin position="226"/>
        <end position="292"/>
    </location>
</feature>
<dbReference type="GO" id="GO:0007052">
    <property type="term" value="P:mitotic spindle organization"/>
    <property type="evidence" value="ECO:0000318"/>
    <property type="project" value="GO_Central"/>
</dbReference>
<dbReference type="GO" id="GO:0031262">
    <property type="term" value="C:Ndc80 complex"/>
    <property type="evidence" value="ECO:0000318"/>
    <property type="project" value="GO_Central"/>
</dbReference>
<keyword evidence="4" id="KW-0158">Chromosome</keyword>
<evidence type="ECO:0000256" key="2">
    <source>
        <dbReference type="ARBA" id="ARBA00004629"/>
    </source>
</evidence>
<name>A0A6I8NJ12_ORNAN</name>
<comment type="function">
    <text evidence="12">Acts as a component of the essential kinetochore-associated NDC80 complex, which is required for chromosome segregation and spindle checkpoint activity. Required for kinetochore integrity and the organization of stable microtubule binding sites in the outer plate of the kinetochore. The NDC80 complex synergistically enhances the affinity of the SKA1 complex for microtubules and may allow the NDC80 complex to track depolymerizing microtubules.</text>
</comment>
<accession>A0A6I8NJ12</accession>
<dbReference type="GO" id="GO:0045132">
    <property type="term" value="P:meiotic chromosome segregation"/>
    <property type="evidence" value="ECO:0000318"/>
    <property type="project" value="GO_Central"/>
</dbReference>
<evidence type="ECO:0000256" key="7">
    <source>
        <dbReference type="ARBA" id="ARBA00022838"/>
    </source>
</evidence>
<dbReference type="CTD" id="83540"/>
<dbReference type="Gene3D" id="1.10.418.60">
    <property type="entry name" value="Ncd80 complex, Nuf2 subunit"/>
    <property type="match status" value="1"/>
</dbReference>
<dbReference type="OMA" id="YLKMEAH"/>
<dbReference type="RefSeq" id="XP_028936095.1">
    <property type="nucleotide sequence ID" value="XM_029080262.2"/>
</dbReference>
<comment type="similarity">
    <text evidence="3">Belongs to the NUF2 family.</text>
</comment>
<proteinExistence type="inferred from homology"/>
<evidence type="ECO:0000256" key="5">
    <source>
        <dbReference type="ARBA" id="ARBA00022618"/>
    </source>
</evidence>
<evidence type="ECO:0000256" key="11">
    <source>
        <dbReference type="ARBA" id="ARBA00023328"/>
    </source>
</evidence>
<dbReference type="FunCoup" id="A0A6I8NJ12">
    <property type="interactions" value="835"/>
</dbReference>
<dbReference type="Pfam" id="PF03800">
    <property type="entry name" value="Nuf2"/>
    <property type="match status" value="1"/>
</dbReference>
<dbReference type="Bgee" id="ENSOANG00000045469">
    <property type="expression patterns" value="Expressed in fibroblast and 8 other cell types or tissues"/>
</dbReference>
<keyword evidence="7" id="KW-0995">Kinetochore</keyword>
<evidence type="ECO:0000256" key="6">
    <source>
        <dbReference type="ARBA" id="ARBA00022776"/>
    </source>
</evidence>
<gene>
    <name evidence="18" type="primary">NUF2</name>
</gene>
<evidence type="ECO:0000313" key="18">
    <source>
        <dbReference type="Ensembl" id="ENSOANP00000040689.1"/>
    </source>
</evidence>
<sequence length="472" mass="54178">MEARPPAASGMETLSFPRFNAAELVGYIRNLILTGADGKNLSKTDLYPNPKPEVLHTIFMRALQIVYGIRLDHFYMMPMNVEIVYPQIMEGFLPICSLFIHLDSFLPICRVNDFEIADVLCPKGKRTSRFLSGIINFIHFRETHRETYLELLWRHKSSLDKKNQLEAANREAVTKLETLNSVPAEQRAEFQHLSDDIQKLQQTLNQDFRRKTGGLQEVISQKKAVVAEKTRRLNEIKLALVALREEQDSLKAKIVESPEELKNYKEKMKETVQKLKLAKQGLTEKYEAYRDLVDSLPACQLEVRSYQKKVQSLAANVDRAAAIRAESRALEDQIESGQVELKNLNTESSSLKRLTVAKKEKLTTAQFKITKNQEDAELYKRTVFEDCNKVQEKRGAVCERVTAINNEIQKVKLAIQNLHDTTKREKLKSQEIFSTLRSALEKYHDALEKTAQLSSARMDDKMAELNGKIFQM</sequence>
<dbReference type="InterPro" id="IPR005549">
    <property type="entry name" value="Kinetochore_Nuf2_N"/>
</dbReference>
<dbReference type="PANTHER" id="PTHR21650:SF2">
    <property type="entry name" value="KINETOCHORE PROTEIN NUF2"/>
    <property type="match status" value="1"/>
</dbReference>
<organism evidence="18 19">
    <name type="scientific">Ornithorhynchus anatinus</name>
    <name type="common">Duckbill platypus</name>
    <dbReference type="NCBI Taxonomy" id="9258"/>
    <lineage>
        <taxon>Eukaryota</taxon>
        <taxon>Metazoa</taxon>
        <taxon>Chordata</taxon>
        <taxon>Craniata</taxon>
        <taxon>Vertebrata</taxon>
        <taxon>Euteleostomi</taxon>
        <taxon>Mammalia</taxon>
        <taxon>Monotremata</taxon>
        <taxon>Ornithorhynchidae</taxon>
        <taxon>Ornithorhynchus</taxon>
    </lineage>
</organism>
<evidence type="ECO:0000256" key="3">
    <source>
        <dbReference type="ARBA" id="ARBA00005498"/>
    </source>
</evidence>
<evidence type="ECO:0000256" key="9">
    <source>
        <dbReference type="ARBA" id="ARBA00023242"/>
    </source>
</evidence>
<evidence type="ECO:0000256" key="12">
    <source>
        <dbReference type="ARBA" id="ARBA00045419"/>
    </source>
</evidence>
<dbReference type="Proteomes" id="UP000002279">
    <property type="component" value="Unplaced"/>
</dbReference>
<dbReference type="GO" id="GO:0005654">
    <property type="term" value="C:nucleoplasm"/>
    <property type="evidence" value="ECO:0007669"/>
    <property type="project" value="Ensembl"/>
</dbReference>
<keyword evidence="6" id="KW-0498">Mitosis</keyword>
<reference evidence="18" key="1">
    <citation type="submission" date="2025-08" db="UniProtKB">
        <authorList>
            <consortium name="Ensembl"/>
        </authorList>
    </citation>
    <scope>IDENTIFICATION</scope>
    <source>
        <strain evidence="18">Glennie</strain>
    </source>
</reference>
<keyword evidence="11" id="KW-0137">Centromere</keyword>
<dbReference type="KEGG" id="oaa:100681639"/>
<dbReference type="FunFam" id="1.10.418.60:FF:000001">
    <property type="entry name" value="NDC80 kinetochore complex component NUF2"/>
    <property type="match status" value="1"/>
</dbReference>
<dbReference type="OrthoDB" id="8194677at2759"/>
<evidence type="ECO:0000256" key="13">
    <source>
        <dbReference type="ARBA" id="ARBA00070506"/>
    </source>
</evidence>
<evidence type="ECO:0000256" key="10">
    <source>
        <dbReference type="ARBA" id="ARBA00023306"/>
    </source>
</evidence>
<dbReference type="GeneTree" id="ENSGT00390000004199"/>
<keyword evidence="8 16" id="KW-0175">Coiled coil</keyword>
<reference evidence="18" key="2">
    <citation type="submission" date="2025-09" db="UniProtKB">
        <authorList>
            <consortium name="Ensembl"/>
        </authorList>
    </citation>
    <scope>IDENTIFICATION</scope>
    <source>
        <strain evidence="18">Glennie</strain>
    </source>
</reference>
<comment type="subcellular location">
    <subcellularLocation>
        <location evidence="2">Chromosome</location>
        <location evidence="2">Centromere</location>
        <location evidence="2">Kinetochore</location>
    </subcellularLocation>
    <subcellularLocation>
        <location evidence="1">Nucleus</location>
    </subcellularLocation>
</comment>
<evidence type="ECO:0000256" key="15">
    <source>
        <dbReference type="ARBA" id="ARBA00093623"/>
    </source>
</evidence>
<dbReference type="PANTHER" id="PTHR21650">
    <property type="entry name" value="MEMBRALIN/KINETOCHORE PROTEIN NUF2"/>
    <property type="match status" value="1"/>
</dbReference>
<dbReference type="GeneID" id="100681639"/>
<evidence type="ECO:0000313" key="19">
    <source>
        <dbReference type="Proteomes" id="UP000002279"/>
    </source>
</evidence>
<dbReference type="AlphaFoldDB" id="A0A6I8NJ12"/>
<evidence type="ECO:0000256" key="16">
    <source>
        <dbReference type="SAM" id="Coils"/>
    </source>
</evidence>
<dbReference type="GO" id="GO:0044877">
    <property type="term" value="F:protein-containing complex binding"/>
    <property type="evidence" value="ECO:0000318"/>
    <property type="project" value="GO_Central"/>
</dbReference>
<keyword evidence="9" id="KW-0539">Nucleus</keyword>
<dbReference type="GO" id="GO:0051315">
    <property type="term" value="P:attachment of mitotic spindle microtubules to kinetochore"/>
    <property type="evidence" value="ECO:0000318"/>
    <property type="project" value="GO_Central"/>
</dbReference>
<keyword evidence="19" id="KW-1185">Reference proteome</keyword>
<dbReference type="Ensembl" id="ENSOANT00000061061.1">
    <property type="protein sequence ID" value="ENSOANP00000040689.1"/>
    <property type="gene ID" value="ENSOANG00000045469.1"/>
</dbReference>
<dbReference type="GO" id="GO:0051301">
    <property type="term" value="P:cell division"/>
    <property type="evidence" value="ECO:0007669"/>
    <property type="project" value="UniProtKB-KW"/>
</dbReference>
<keyword evidence="5" id="KW-0132">Cell division</keyword>
<keyword evidence="10" id="KW-0131">Cell cycle</keyword>